<protein>
    <submittedName>
        <fullName evidence="7">Amino acid adenylation domain-containing protein</fullName>
    </submittedName>
</protein>
<comment type="caution">
    <text evidence="7">The sequence shown here is derived from an EMBL/GenBank/DDBJ whole genome shotgun (WGS) entry which is preliminary data.</text>
</comment>
<dbReference type="CDD" id="cd19531">
    <property type="entry name" value="LCL_NRPS-like"/>
    <property type="match status" value="2"/>
</dbReference>
<evidence type="ECO:0000256" key="4">
    <source>
        <dbReference type="ARBA" id="ARBA00022553"/>
    </source>
</evidence>
<dbReference type="CDD" id="cd17646">
    <property type="entry name" value="A_NRPS_AB3403-like"/>
    <property type="match status" value="1"/>
</dbReference>
<feature type="domain" description="Carrier" evidence="6">
    <location>
        <begin position="2595"/>
        <end position="2670"/>
    </location>
</feature>
<dbReference type="Gene3D" id="1.10.1200.10">
    <property type="entry name" value="ACP-like"/>
    <property type="match status" value="3"/>
</dbReference>
<proteinExistence type="inferred from homology"/>
<dbReference type="InterPro" id="IPR025110">
    <property type="entry name" value="AMP-bd_C"/>
</dbReference>
<dbReference type="InterPro" id="IPR045851">
    <property type="entry name" value="AMP-bd_C_sf"/>
</dbReference>
<comment type="cofactor">
    <cofactor evidence="1">
        <name>pantetheine 4'-phosphate</name>
        <dbReference type="ChEBI" id="CHEBI:47942"/>
    </cofactor>
</comment>
<evidence type="ECO:0000256" key="1">
    <source>
        <dbReference type="ARBA" id="ARBA00001957"/>
    </source>
</evidence>
<dbReference type="Gene3D" id="3.40.50.980">
    <property type="match status" value="2"/>
</dbReference>
<dbReference type="Pfam" id="PF13193">
    <property type="entry name" value="AMP-binding_C"/>
    <property type="match status" value="1"/>
</dbReference>
<dbReference type="SUPFAM" id="SSF47336">
    <property type="entry name" value="ACP-like"/>
    <property type="match status" value="3"/>
</dbReference>
<dbReference type="Proteomes" id="UP000603641">
    <property type="component" value="Unassembled WGS sequence"/>
</dbReference>
<feature type="domain" description="Carrier" evidence="6">
    <location>
        <begin position="1571"/>
        <end position="1646"/>
    </location>
</feature>
<evidence type="ECO:0000313" key="7">
    <source>
        <dbReference type="EMBL" id="MBD7963057.1"/>
    </source>
</evidence>
<dbReference type="PANTHER" id="PTHR45527:SF1">
    <property type="entry name" value="FATTY ACID SYNTHASE"/>
    <property type="match status" value="1"/>
</dbReference>
<dbReference type="EMBL" id="JACSQM010000001">
    <property type="protein sequence ID" value="MBD7963057.1"/>
    <property type="molecule type" value="Genomic_DNA"/>
</dbReference>
<dbReference type="InterPro" id="IPR010071">
    <property type="entry name" value="AA_adenyl_dom"/>
</dbReference>
<dbReference type="SMART" id="SM00823">
    <property type="entry name" value="PKS_PP"/>
    <property type="match status" value="3"/>
</dbReference>
<dbReference type="PANTHER" id="PTHR45527">
    <property type="entry name" value="NONRIBOSOMAL PEPTIDE SYNTHETASE"/>
    <property type="match status" value="1"/>
</dbReference>
<dbReference type="Gene3D" id="3.40.50.12780">
    <property type="entry name" value="N-terminal domain of ligase-like"/>
    <property type="match status" value="2"/>
</dbReference>
<keyword evidence="8" id="KW-1185">Reference proteome</keyword>
<evidence type="ECO:0000259" key="6">
    <source>
        <dbReference type="PROSITE" id="PS50075"/>
    </source>
</evidence>
<dbReference type="InterPro" id="IPR036736">
    <property type="entry name" value="ACP-like_sf"/>
</dbReference>
<evidence type="ECO:0000256" key="5">
    <source>
        <dbReference type="ARBA" id="ARBA00023194"/>
    </source>
</evidence>
<dbReference type="InterPro" id="IPR009081">
    <property type="entry name" value="PP-bd_ACP"/>
</dbReference>
<dbReference type="RefSeq" id="WP_191752411.1">
    <property type="nucleotide sequence ID" value="NZ_JACSQM010000001.1"/>
</dbReference>
<dbReference type="PROSITE" id="PS00455">
    <property type="entry name" value="AMP_BINDING"/>
    <property type="match status" value="3"/>
</dbReference>
<dbReference type="PROSITE" id="PS00012">
    <property type="entry name" value="PHOSPHOPANTETHEINE"/>
    <property type="match status" value="1"/>
</dbReference>
<dbReference type="Pfam" id="PF00501">
    <property type="entry name" value="AMP-binding"/>
    <property type="match status" value="3"/>
</dbReference>
<dbReference type="SUPFAM" id="SSF52777">
    <property type="entry name" value="CoA-dependent acyltransferases"/>
    <property type="match status" value="4"/>
</dbReference>
<organism evidence="7 8">
    <name type="scientific">Fictibacillus norfolkensis</name>
    <dbReference type="NCBI Taxonomy" id="2762233"/>
    <lineage>
        <taxon>Bacteria</taxon>
        <taxon>Bacillati</taxon>
        <taxon>Bacillota</taxon>
        <taxon>Bacilli</taxon>
        <taxon>Bacillales</taxon>
        <taxon>Fictibacillaceae</taxon>
        <taxon>Fictibacillus</taxon>
    </lineage>
</organism>
<dbReference type="PROSITE" id="PS50075">
    <property type="entry name" value="CARRIER"/>
    <property type="match status" value="3"/>
</dbReference>
<dbReference type="NCBIfam" id="TIGR01733">
    <property type="entry name" value="AA-adenyl-dom"/>
    <property type="match status" value="3"/>
</dbReference>
<dbReference type="InterPro" id="IPR020845">
    <property type="entry name" value="AMP-binding_CS"/>
</dbReference>
<dbReference type="Gene3D" id="3.30.300.30">
    <property type="match status" value="3"/>
</dbReference>
<dbReference type="CDD" id="cd05930">
    <property type="entry name" value="A_NRPS"/>
    <property type="match status" value="2"/>
</dbReference>
<dbReference type="InterPro" id="IPR020806">
    <property type="entry name" value="PKS_PP-bd"/>
</dbReference>
<evidence type="ECO:0000256" key="3">
    <source>
        <dbReference type="ARBA" id="ARBA00022450"/>
    </source>
</evidence>
<accession>A0ABR8SHV4</accession>
<dbReference type="InterPro" id="IPR006162">
    <property type="entry name" value="Ppantetheine_attach_site"/>
</dbReference>
<dbReference type="Pfam" id="PF00668">
    <property type="entry name" value="Condensation"/>
    <property type="match status" value="2"/>
</dbReference>
<sequence>MDTVFTHVLEGRRETFSNDDACIHHLIEQQVERTPNHVAVFFQDESLTYSELNDRANQVAHLLLNKGLKREEPVIVSLERSLEMVIALLGILKAGGAYVPVDPTFPIARIQGLVSELGQPLVVTAKKYRSLFEDCDVVFLDTFSWSEKLIANPEMEMDADSLMYIIYTSGSTGKPKGVMNTHRALNNRLQWMQREFLLNGNDRILQKTPYSFDVSVWEFFWPLMEGASIVMAKPDGHKDPDYLYQTIQEYRVTTLHFVPSMLQLFLDAVSDLSETSIKRVICSGEALKKSTERQFFNQSADVELYNLYGPTEAAIDVSYWRCTIDDRSSSVPIGYPISNIDLYLLDEKMRPVAQGESGELYIGGVGLATGYYGQPTLTSERFIPNPIKTGEKLYKTGDLCRLRRDGAIGYIGRNDFQVKINGLRIELGEIEQALENIDLIKQSVVIAVTEGTRQFLTAYLVLEKKQDFVEEAVRSQLMSVLPEYMVPTLFVCLEKLPLSINGKVDRAALPRPIIEEEEIESETLTETETFIASVWKDDLGVSSSLHQSFVYIGGNSLFAARVASRLRKKYGVPMTIQTVFEHPTISSLASYVDNKSVMLEDEDLQFVSESCNTLSDAQKRLWFLNEFEGASSLYNLPSFVDIEGDLRLQDFKSSLDLVIQNQSVLQSRFLTKNGEPVCVIDEGRTSELVMLDYSMSSYDQAIKMTEDYMREDAAKSFHLSTGPLYRFTLFKVSDDQYRFYFNCHHIIFDGWSESIFLNNLLSAYEGEPIKVTGSYKDYINSQERYSSTTEAQEQINFWKRKLSKDTPSIELFKTQKHRESTGSPGDEVTFQLSKQELHSLETFCKNSGVTLYTGLLSLYKLLIYKLSSEKDISIGTPVAGRSFEGTDDIIGMFVNTIVLRNQIEGTMTFKDFLQAVKYTTLEALSNDKVPFEKVVEAVQPNRASNQNPLFQYMFAFQNYPDAVTTTDTLKLGHPVLLNNQTSKFDLTLFLEPSDEGLRGKFEYRSDVFQQKDIDRLASLFKQMFQFIESENPIDEWSLVTDEEREKVIYGFNKTQMAFPDVHLHELFERQVKKTPDYVAAEYEGETITYGELERRANQLAHLLIQEGITPDTPVGLVMGRSIELVIAMMGILKAGGAYLPLDIEAPESRMKDILIDANAPVCITNQALTLGEEKEINVLMFEEIQSRMDDLSTEKPTVDLSPLNLVSVYYTSGSTGKPKGVSSTHRGWVNRVCWMQNKHHLREGETALQKTTLTFDDAAIEFFWPLMVGGRIALIPPGAHKDPHEILRYAVQYNVSLLQFVPSMLQMVIDEMTPEMKEKLKNLRVVVSSGEALKSELMNQFYEKMPGHLYNTWGATEVSIDSTCFGCKQDYTGGSYIVSVGRPIDNNRVYALDRYLQPVPIGVPGDLYIAGIGLARGYLNNPEKTKASFMDDPFYPGEHMYRTGDRGYLTEDGNIMFLGREDNQVKIRGMRVELGEIENRIREIDGIKDAVVLFQKGDVVSHLIAYFSSDEFDLDGLTIKNKLSKELPEYMVPSFYMELQQFPLNANGKVDRNQLPNISESNLVVSTEFTVPSNDTEREILSIWVDKLGIDHIGTNDDFFELGGHSLLAVKIMASINKSFSLALPVKVLFDHPTIKSLSEVMNVYEKTDLLTITERTDKTEVVPLTDAQRSIWFLDQLNQDSKYNMPLVLRFDGLMDPEKLQHAINALLARHESLRTSFINRDGEPLQMVMDKGEIELNRRKIEKVSIQSIVQQELQTSFDLTQGPLVRATLVEMVDEMYLILTLHHIVSDGWSLMVIKDELIKLCNGEELSSYLVQYPDYALAYNEQIEKSENSQKQLLYWKEKLSGPIPFLQLPQDLDENRRGNNTIKQHVPKPFSKMIKQFSKDQKYTPFIVFLGAFYALLARLSREEDIIVGTPIVNRPLEELEGSVGLFLNTLPLRTTVKCEGTVQEHLDIVRDTVFHAFHNQDVPFERIVETVQPERNLNRNPLFDVMINYRSFEEKTDFRVGDMNVQEVDVDEIQSKFFMTLYIEETESEYVLDLSYQNSSFSSKRMKAFIEQYLHLLRTCIQQPQMMLKECSLVTPSLSPLLPDLESQLVSKEYPRITNLIRRIGEETPEQTAVEEDGNSYSYKQLNHEVDRVASGLLSTISPGDVVAVYGKRSYRMIVSILGVLECDAVFLNVDENVPSVRLKEMLSQSNVKRILLTEELNPDHVSVLDELSLPLSRFDELSENLVDLAIRPKENRGAYLFFTSGTTGKPKGILGTHNGLSHFLEWQRSNFKIKHSDRFAQLTNVTFDVYLRDVFLPLTSGATLCIPSEHEDVLSFIEEQKITAIHAVPSLSKLWIKSYEGNQLSDLRYVFFAGEALSKEVITLWHAKSHADLISLYGQTETTLAKSFYEVSGTETYEHMPIGRSLPDTQIFILNDSGKLTGVGEAGELIVRTPYKTLGYQNVQETFVKNPFTDCEEDKIYRTGDIGRYLPTGEIEILGRQDEQIKVRGVRFNKREVTEAVKRIQGIKECYILDVKEKDEVTLYGYVVTDTVTSEEIREQLYHVLPLSLIPNAFIVVPYLPVTVNGKIDKAKLLSYKSQEVEVVKKEALPQEPPIHKIWEDLLKLPHMSNTDNFFTLGGHSLLIVKMIGKIKDQFGIELSLKEIFKNPTIHSIAELLSKKKVKPKGEIKRVKRIRQTIKN</sequence>
<comment type="similarity">
    <text evidence="2">Belongs to the ATP-dependent AMP-binding enzyme family.</text>
</comment>
<dbReference type="InterPro" id="IPR000873">
    <property type="entry name" value="AMP-dep_synth/lig_dom"/>
</dbReference>
<keyword evidence="4" id="KW-0597">Phosphoprotein</keyword>
<feature type="domain" description="Carrier" evidence="6">
    <location>
        <begin position="522"/>
        <end position="596"/>
    </location>
</feature>
<dbReference type="NCBIfam" id="NF003417">
    <property type="entry name" value="PRK04813.1"/>
    <property type="match status" value="3"/>
</dbReference>
<evidence type="ECO:0000256" key="2">
    <source>
        <dbReference type="ARBA" id="ARBA00006432"/>
    </source>
</evidence>
<dbReference type="SUPFAM" id="SSF56801">
    <property type="entry name" value="Acetyl-CoA synthetase-like"/>
    <property type="match status" value="3"/>
</dbReference>
<gene>
    <name evidence="7" type="ORF">H9648_03245</name>
</gene>
<keyword evidence="3" id="KW-0596">Phosphopantetheine</keyword>
<dbReference type="Gene3D" id="3.30.559.30">
    <property type="entry name" value="Nonribosomal peptide synthetase, condensation domain"/>
    <property type="match status" value="2"/>
</dbReference>
<dbReference type="Gene3D" id="2.30.38.10">
    <property type="entry name" value="Luciferase, Domain 3"/>
    <property type="match status" value="1"/>
</dbReference>
<reference evidence="7 8" key="1">
    <citation type="submission" date="2020-08" db="EMBL/GenBank/DDBJ databases">
        <title>A Genomic Blueprint of the Chicken Gut Microbiome.</title>
        <authorList>
            <person name="Gilroy R."/>
            <person name="Ravi A."/>
            <person name="Getino M."/>
            <person name="Pursley I."/>
            <person name="Horton D.L."/>
            <person name="Alikhan N.-F."/>
            <person name="Baker D."/>
            <person name="Gharbi K."/>
            <person name="Hall N."/>
            <person name="Watson M."/>
            <person name="Adriaenssens E.M."/>
            <person name="Foster-Nyarko E."/>
            <person name="Jarju S."/>
            <person name="Secka A."/>
            <person name="Antonio M."/>
            <person name="Oren A."/>
            <person name="Chaudhuri R."/>
            <person name="La Ragione R.M."/>
            <person name="Hildebrand F."/>
            <person name="Pallen M.J."/>
        </authorList>
    </citation>
    <scope>NUCLEOTIDE SEQUENCE [LARGE SCALE GENOMIC DNA]</scope>
    <source>
        <strain evidence="7 8">Sa2CUA10</strain>
    </source>
</reference>
<evidence type="ECO:0000313" key="8">
    <source>
        <dbReference type="Proteomes" id="UP000603641"/>
    </source>
</evidence>
<dbReference type="Pfam" id="PF00550">
    <property type="entry name" value="PP-binding"/>
    <property type="match status" value="3"/>
</dbReference>
<dbReference type="InterPro" id="IPR001242">
    <property type="entry name" value="Condensation_dom"/>
</dbReference>
<dbReference type="Gene3D" id="3.30.559.10">
    <property type="entry name" value="Chloramphenicol acetyltransferase-like domain"/>
    <property type="match status" value="2"/>
</dbReference>
<name>A0ABR8SHV4_9BACL</name>
<dbReference type="InterPro" id="IPR042099">
    <property type="entry name" value="ANL_N_sf"/>
</dbReference>
<dbReference type="InterPro" id="IPR023213">
    <property type="entry name" value="CAT-like_dom_sf"/>
</dbReference>
<keyword evidence="5" id="KW-0045">Antibiotic biosynthesis</keyword>